<proteinExistence type="predicted"/>
<accession>A0A2S7KVP7</accession>
<comment type="caution">
    <text evidence="2">The sequence shown here is derived from an EMBL/GenBank/DDBJ whole genome shotgun (WGS) entry which is preliminary data.</text>
</comment>
<dbReference type="RefSeq" id="WP_104808836.1">
    <property type="nucleotide sequence ID" value="NZ_MQUA01000013.1"/>
</dbReference>
<evidence type="ECO:0000313" key="3">
    <source>
        <dbReference type="Proteomes" id="UP000239522"/>
    </source>
</evidence>
<evidence type="ECO:0000313" key="2">
    <source>
        <dbReference type="EMBL" id="PQB06583.1"/>
    </source>
</evidence>
<keyword evidence="3" id="KW-1185">Reference proteome</keyword>
<evidence type="ECO:0000256" key="1">
    <source>
        <dbReference type="SAM" id="Phobius"/>
    </source>
</evidence>
<name>A0A2S7KVP7_9FLAO</name>
<organism evidence="2 3">
    <name type="scientific">Polaribacter filamentus</name>
    <dbReference type="NCBI Taxonomy" id="53483"/>
    <lineage>
        <taxon>Bacteria</taxon>
        <taxon>Pseudomonadati</taxon>
        <taxon>Bacteroidota</taxon>
        <taxon>Flavobacteriia</taxon>
        <taxon>Flavobacteriales</taxon>
        <taxon>Flavobacteriaceae</taxon>
    </lineage>
</organism>
<keyword evidence="1" id="KW-0812">Transmembrane</keyword>
<keyword evidence="1" id="KW-1133">Transmembrane helix</keyword>
<dbReference type="OrthoDB" id="1247025at2"/>
<protein>
    <submittedName>
        <fullName evidence="2">Uncharacterized protein</fullName>
    </submittedName>
</protein>
<gene>
    <name evidence="2" type="ORF">BST83_04970</name>
</gene>
<dbReference type="AlphaFoldDB" id="A0A2S7KVP7"/>
<keyword evidence="1" id="KW-0472">Membrane</keyword>
<feature type="transmembrane region" description="Helical" evidence="1">
    <location>
        <begin position="44"/>
        <end position="65"/>
    </location>
</feature>
<sequence length="268" mass="30609">METNNIDKSIKEKFANRTFEPSASAWERLSAQLDEQPQKKKKGWFLYIGAAASILLLVSIGFQFFSDNTTEGKPMKEIIVVNPIDTPIIDKKTNNFMNEIPVEKALVNGNEVGEKEIKSTLKNTNVVVKSPKSYPKESRILIAKNEEQIIKANVDNNLLDKKPSEVKKEALQQNPNSRIKINSIDLLYAVTHNKIEVKTYYARHRLDREDILRTIKSELKKSNIKVNPETILAEVERTIDDDDFQNNFMKSLKNKISDFATVIASRND</sequence>
<dbReference type="Proteomes" id="UP000239522">
    <property type="component" value="Unassembled WGS sequence"/>
</dbReference>
<reference evidence="2 3" key="1">
    <citation type="submission" date="2016-11" db="EMBL/GenBank/DDBJ databases">
        <title>Trade-off between light-utilization and light-protection in marine flavobacteria.</title>
        <authorList>
            <person name="Kumagai Y."/>
        </authorList>
    </citation>
    <scope>NUCLEOTIDE SEQUENCE [LARGE SCALE GENOMIC DNA]</scope>
    <source>
        <strain evidence="2 3">ATCC 700397</strain>
    </source>
</reference>
<dbReference type="EMBL" id="MQUA01000013">
    <property type="protein sequence ID" value="PQB06583.1"/>
    <property type="molecule type" value="Genomic_DNA"/>
</dbReference>